<keyword evidence="3" id="KW-1185">Reference proteome</keyword>
<dbReference type="EMBL" id="JADBEO010000002">
    <property type="protein sequence ID" value="MDR4305351.1"/>
    <property type="molecule type" value="Genomic_DNA"/>
</dbReference>
<organism evidence="2 3">
    <name type="scientific">Chelatococcus sambhunathii</name>
    <dbReference type="NCBI Taxonomy" id="363953"/>
    <lineage>
        <taxon>Bacteria</taxon>
        <taxon>Pseudomonadati</taxon>
        <taxon>Pseudomonadota</taxon>
        <taxon>Alphaproteobacteria</taxon>
        <taxon>Hyphomicrobiales</taxon>
        <taxon>Chelatococcaceae</taxon>
        <taxon>Chelatococcus</taxon>
    </lineage>
</organism>
<evidence type="ECO:0000259" key="1">
    <source>
        <dbReference type="Pfam" id="PF04480"/>
    </source>
</evidence>
<dbReference type="Proteomes" id="UP001181622">
    <property type="component" value="Unassembled WGS sequence"/>
</dbReference>
<name>A0ABU1DB67_9HYPH</name>
<feature type="domain" description="DUF559" evidence="1">
    <location>
        <begin position="1"/>
        <end position="30"/>
    </location>
</feature>
<gene>
    <name evidence="2" type="ORF">IHQ68_01775</name>
</gene>
<evidence type="ECO:0000313" key="2">
    <source>
        <dbReference type="EMBL" id="MDR4305351.1"/>
    </source>
</evidence>
<dbReference type="RefSeq" id="WP_309388404.1">
    <property type="nucleotide sequence ID" value="NZ_JADBEO010000002.1"/>
</dbReference>
<dbReference type="InterPro" id="IPR007569">
    <property type="entry name" value="DUF559"/>
</dbReference>
<feature type="non-terminal residue" evidence="2">
    <location>
        <position position="1"/>
    </location>
</feature>
<proteinExistence type="predicted"/>
<sequence>GYHPRRQVPLGDYVADFAFRKQRLVIEVDG</sequence>
<accession>A0ABU1DB67</accession>
<comment type="caution">
    <text evidence="2">The sequence shown here is derived from an EMBL/GenBank/DDBJ whole genome shotgun (WGS) entry which is preliminary data.</text>
</comment>
<protein>
    <submittedName>
        <fullName evidence="2">DUF559 domain-containing protein</fullName>
    </submittedName>
</protein>
<evidence type="ECO:0000313" key="3">
    <source>
        <dbReference type="Proteomes" id="UP001181622"/>
    </source>
</evidence>
<reference evidence="2" key="1">
    <citation type="submission" date="2020-10" db="EMBL/GenBank/DDBJ databases">
        <authorList>
            <person name="Abbas A."/>
            <person name="Razzaq R."/>
            <person name="Waqas M."/>
            <person name="Abbas N."/>
            <person name="Nielsen T.K."/>
            <person name="Hansen L.H."/>
            <person name="Hussain S."/>
            <person name="Shahid M."/>
        </authorList>
    </citation>
    <scope>NUCLEOTIDE SEQUENCE</scope>
    <source>
        <strain evidence="2">S14</strain>
    </source>
</reference>
<dbReference type="Pfam" id="PF04480">
    <property type="entry name" value="DUF559"/>
    <property type="match status" value="1"/>
</dbReference>